<comment type="caution">
    <text evidence="1">The sequence shown here is derived from an EMBL/GenBank/DDBJ whole genome shotgun (WGS) entry which is preliminary data.</text>
</comment>
<dbReference type="Proteomes" id="UP000548867">
    <property type="component" value="Unassembled WGS sequence"/>
</dbReference>
<evidence type="ECO:0000313" key="2">
    <source>
        <dbReference type="Proteomes" id="UP000548867"/>
    </source>
</evidence>
<accession>A0A7W6CLJ9</accession>
<name>A0A7W6CLJ9_9SPHN</name>
<dbReference type="RefSeq" id="WP_183627721.1">
    <property type="nucleotide sequence ID" value="NZ_JACIDX010000017.1"/>
</dbReference>
<protein>
    <submittedName>
        <fullName evidence="1">Uncharacterized protein</fullName>
    </submittedName>
</protein>
<dbReference type="EMBL" id="JACIDX010000017">
    <property type="protein sequence ID" value="MBB3956869.1"/>
    <property type="molecule type" value="Genomic_DNA"/>
</dbReference>
<reference evidence="1 2" key="1">
    <citation type="submission" date="2020-08" db="EMBL/GenBank/DDBJ databases">
        <title>Genomic Encyclopedia of Type Strains, Phase IV (KMG-IV): sequencing the most valuable type-strain genomes for metagenomic binning, comparative biology and taxonomic classification.</title>
        <authorList>
            <person name="Goeker M."/>
        </authorList>
    </citation>
    <scope>NUCLEOTIDE SEQUENCE [LARGE SCALE GENOMIC DNA]</scope>
    <source>
        <strain evidence="1 2">DSM 27057</strain>
    </source>
</reference>
<keyword evidence="2" id="KW-1185">Reference proteome</keyword>
<organism evidence="1 2">
    <name type="scientific">Novosphingobium sediminicola</name>
    <dbReference type="NCBI Taxonomy" id="563162"/>
    <lineage>
        <taxon>Bacteria</taxon>
        <taxon>Pseudomonadati</taxon>
        <taxon>Pseudomonadota</taxon>
        <taxon>Alphaproteobacteria</taxon>
        <taxon>Sphingomonadales</taxon>
        <taxon>Sphingomonadaceae</taxon>
        <taxon>Novosphingobium</taxon>
    </lineage>
</organism>
<evidence type="ECO:0000313" key="1">
    <source>
        <dbReference type="EMBL" id="MBB3956869.1"/>
    </source>
</evidence>
<proteinExistence type="predicted"/>
<dbReference type="AlphaFoldDB" id="A0A7W6CLJ9"/>
<gene>
    <name evidence="1" type="ORF">GGR38_003836</name>
</gene>
<sequence length="60" mass="6867">MENQIAIIRAASLAGWLSNDEFREFTQEIAAAVDAMEIAPILRRWKVAFHRNRIVNLEVA</sequence>